<comment type="caution">
    <text evidence="1">The sequence shown here is derived from an EMBL/GenBank/DDBJ whole genome shotgun (WGS) entry which is preliminary data.</text>
</comment>
<name>A0A395J723_9HELO</name>
<protein>
    <submittedName>
        <fullName evidence="1">Uncharacterized protein</fullName>
    </submittedName>
</protein>
<dbReference type="Proteomes" id="UP000249056">
    <property type="component" value="Unassembled WGS sequence"/>
</dbReference>
<evidence type="ECO:0000313" key="2">
    <source>
        <dbReference type="Proteomes" id="UP000249056"/>
    </source>
</evidence>
<dbReference type="EMBL" id="QKRW01000002">
    <property type="protein sequence ID" value="RAL68131.1"/>
    <property type="molecule type" value="Genomic_DNA"/>
</dbReference>
<sequence length="66" mass="7834">MSHHIALYIPYLGCRFSTTSSFWAFAEQLLSYFLISFLAQGEISIKHQHFFLFYVLFSHCDILHMK</sequence>
<keyword evidence="2" id="KW-1185">Reference proteome</keyword>
<gene>
    <name evidence="1" type="ORF">DID88_008843</name>
</gene>
<organism evidence="1 2">
    <name type="scientific">Monilinia fructigena</name>
    <dbReference type="NCBI Taxonomy" id="38457"/>
    <lineage>
        <taxon>Eukaryota</taxon>
        <taxon>Fungi</taxon>
        <taxon>Dikarya</taxon>
        <taxon>Ascomycota</taxon>
        <taxon>Pezizomycotina</taxon>
        <taxon>Leotiomycetes</taxon>
        <taxon>Helotiales</taxon>
        <taxon>Sclerotiniaceae</taxon>
        <taxon>Monilinia</taxon>
    </lineage>
</organism>
<dbReference type="AlphaFoldDB" id="A0A395J723"/>
<evidence type="ECO:0000313" key="1">
    <source>
        <dbReference type="EMBL" id="RAL68131.1"/>
    </source>
</evidence>
<reference evidence="1 2" key="1">
    <citation type="submission" date="2018-06" db="EMBL/GenBank/DDBJ databases">
        <title>Genome Sequence of the Brown Rot Fungal Pathogen Monilinia fructigena.</title>
        <authorList>
            <person name="Landi L."/>
            <person name="De Miccolis Angelini R.M."/>
            <person name="Pollastro S."/>
            <person name="Abate D."/>
            <person name="Faretra F."/>
            <person name="Romanazzi G."/>
        </authorList>
    </citation>
    <scope>NUCLEOTIDE SEQUENCE [LARGE SCALE GENOMIC DNA]</scope>
    <source>
        <strain evidence="1 2">Mfrg269</strain>
    </source>
</reference>
<accession>A0A395J723</accession>
<proteinExistence type="predicted"/>